<organism evidence="1 2">
    <name type="scientific">Popillia japonica</name>
    <name type="common">Japanese beetle</name>
    <dbReference type="NCBI Taxonomy" id="7064"/>
    <lineage>
        <taxon>Eukaryota</taxon>
        <taxon>Metazoa</taxon>
        <taxon>Ecdysozoa</taxon>
        <taxon>Arthropoda</taxon>
        <taxon>Hexapoda</taxon>
        <taxon>Insecta</taxon>
        <taxon>Pterygota</taxon>
        <taxon>Neoptera</taxon>
        <taxon>Endopterygota</taxon>
        <taxon>Coleoptera</taxon>
        <taxon>Polyphaga</taxon>
        <taxon>Scarabaeiformia</taxon>
        <taxon>Scarabaeidae</taxon>
        <taxon>Rutelinae</taxon>
        <taxon>Popillia</taxon>
    </lineage>
</organism>
<accession>A0AAW1JIH0</accession>
<evidence type="ECO:0000313" key="1">
    <source>
        <dbReference type="EMBL" id="KAK9703466.1"/>
    </source>
</evidence>
<proteinExistence type="predicted"/>
<dbReference type="Proteomes" id="UP001458880">
    <property type="component" value="Unassembled WGS sequence"/>
</dbReference>
<protein>
    <submittedName>
        <fullName evidence="1">Uncharacterized protein</fullName>
    </submittedName>
</protein>
<comment type="caution">
    <text evidence="1">The sequence shown here is derived from an EMBL/GenBank/DDBJ whole genome shotgun (WGS) entry which is preliminary data.</text>
</comment>
<evidence type="ECO:0000313" key="2">
    <source>
        <dbReference type="Proteomes" id="UP001458880"/>
    </source>
</evidence>
<keyword evidence="2" id="KW-1185">Reference proteome</keyword>
<dbReference type="EMBL" id="JASPKY010000369">
    <property type="protein sequence ID" value="KAK9703466.1"/>
    <property type="molecule type" value="Genomic_DNA"/>
</dbReference>
<dbReference type="AlphaFoldDB" id="A0AAW1JIH0"/>
<sequence>MAKGMDEYFEQFEEWQKEWMDTSPAIEQPNFQEWQKEWMSILSSLRNGKKNGWIPHLQLNNQNGLGHVSSVGEEGTMAGVQTSSTKSRSLDVLKNIQAPYCRIFFQIKVSWLRFNSVNCYLRLYQFVFGHYPIRTSSGFAQFGYQMNYFSKLERTHQQTSQQ</sequence>
<gene>
    <name evidence="1" type="ORF">QE152_g29317</name>
</gene>
<reference evidence="1 2" key="1">
    <citation type="journal article" date="2024" name="BMC Genomics">
        <title>De novo assembly and annotation of Popillia japonica's genome with initial clues to its potential as an invasive pest.</title>
        <authorList>
            <person name="Cucini C."/>
            <person name="Boschi S."/>
            <person name="Funari R."/>
            <person name="Cardaioli E."/>
            <person name="Iannotti N."/>
            <person name="Marturano G."/>
            <person name="Paoli F."/>
            <person name="Bruttini M."/>
            <person name="Carapelli A."/>
            <person name="Frati F."/>
            <person name="Nardi F."/>
        </authorList>
    </citation>
    <scope>NUCLEOTIDE SEQUENCE [LARGE SCALE GENOMIC DNA]</scope>
    <source>
        <strain evidence="1">DMR45628</strain>
    </source>
</reference>
<name>A0AAW1JIH0_POPJA</name>